<dbReference type="Proteomes" id="UP000237144">
    <property type="component" value="Unassembled WGS sequence"/>
</dbReference>
<feature type="signal peptide" evidence="3">
    <location>
        <begin position="1"/>
        <end position="22"/>
    </location>
</feature>
<dbReference type="STRING" id="741276.A0A2S5BBM0"/>
<protein>
    <recommendedName>
        <fullName evidence="3">Carboxylic ester hydrolase</fullName>
        <ecNumber evidence="3">3.1.1.-</ecNumber>
    </recommendedName>
</protein>
<evidence type="ECO:0000313" key="5">
    <source>
        <dbReference type="EMBL" id="POY74182.1"/>
    </source>
</evidence>
<dbReference type="EMBL" id="PJQD01000028">
    <property type="protein sequence ID" value="POY74182.1"/>
    <property type="molecule type" value="Genomic_DNA"/>
</dbReference>
<comment type="similarity">
    <text evidence="1 3">Belongs to the type-B carboxylesterase/lipase family.</text>
</comment>
<dbReference type="PROSITE" id="PS00122">
    <property type="entry name" value="CARBOXYLESTERASE_B_1"/>
    <property type="match status" value="1"/>
</dbReference>
<dbReference type="PANTHER" id="PTHR43918">
    <property type="entry name" value="ACETYLCHOLINESTERASE"/>
    <property type="match status" value="1"/>
</dbReference>
<dbReference type="AlphaFoldDB" id="A0A2S5BBM0"/>
<dbReference type="Gene3D" id="3.40.50.1820">
    <property type="entry name" value="alpha/beta hydrolase"/>
    <property type="match status" value="1"/>
</dbReference>
<evidence type="ECO:0000259" key="4">
    <source>
        <dbReference type="Pfam" id="PF00135"/>
    </source>
</evidence>
<dbReference type="InterPro" id="IPR050654">
    <property type="entry name" value="AChE-related_enzymes"/>
</dbReference>
<evidence type="ECO:0000256" key="3">
    <source>
        <dbReference type="RuleBase" id="RU361235"/>
    </source>
</evidence>
<keyword evidence="6" id="KW-1185">Reference proteome</keyword>
<dbReference type="InterPro" id="IPR019826">
    <property type="entry name" value="Carboxylesterase_B_AS"/>
</dbReference>
<gene>
    <name evidence="5" type="ORF">BMF94_2756</name>
</gene>
<dbReference type="EC" id="3.1.1.-" evidence="3"/>
<keyword evidence="2 3" id="KW-0378">Hydrolase</keyword>
<accession>A0A2S5BBM0</accession>
<sequence>MLLPAVSSAAAALLCLFGESHASPVLRRWGLDYKPSVVIKNGTVNGAYLPTFDQDAFLGVPFAQPPVGDLRLRRPQSLNTSFTGGAYEATEYSPFCPGVGGDDWPYPLSEDCLRLNVIRPTGTQEGDKLPVGYWIYGGGFQMGGNADRRYNASYIVQRSVEMGKPIMVVQINYRVAALGFMSSTQLEKEGNLNLGLYDQRLGLHWVQENIASFGGDPGSVTIWGESAGAVSVSDHLLAYAEKETSLFHAAILESGTSFTLTYPAINTAYQPLFEKVVNQTGCGQASDALGCLRGLSLEAFNASASAFTWNPVIDGDLISDYPSTVLAAGDYVKVPLLIGANTDEGTAFGPKHMNTTADLKNVIYQSYPQMSNASVEKLLELYPNDPRVGCPYGTGDGLASTGPLDKVSNSIYGDTYMVAGRRYLAELMAKYQPVYSYRFDQPSENLTIEIGSTHFQEVAFVFSYPFPTANTLSTRPGDAELAHLMTSQWASFIHDHTPNNNGVQNATQWPNYQDAARNFVFQRQTSYIENDDFRKEPIAFLNSLGTQLSC</sequence>
<organism evidence="5 6">
    <name type="scientific">Rhodotorula taiwanensis</name>
    <dbReference type="NCBI Taxonomy" id="741276"/>
    <lineage>
        <taxon>Eukaryota</taxon>
        <taxon>Fungi</taxon>
        <taxon>Dikarya</taxon>
        <taxon>Basidiomycota</taxon>
        <taxon>Pucciniomycotina</taxon>
        <taxon>Microbotryomycetes</taxon>
        <taxon>Sporidiobolales</taxon>
        <taxon>Sporidiobolaceae</taxon>
        <taxon>Rhodotorula</taxon>
    </lineage>
</organism>
<keyword evidence="3" id="KW-0732">Signal</keyword>
<dbReference type="OrthoDB" id="408631at2759"/>
<feature type="domain" description="Carboxylesterase type B" evidence="4">
    <location>
        <begin position="35"/>
        <end position="520"/>
    </location>
</feature>
<dbReference type="Pfam" id="PF00135">
    <property type="entry name" value="COesterase"/>
    <property type="match status" value="1"/>
</dbReference>
<dbReference type="PANTHER" id="PTHR43918:SF4">
    <property type="entry name" value="CARBOXYLIC ESTER HYDROLASE"/>
    <property type="match status" value="1"/>
</dbReference>
<comment type="caution">
    <text evidence="5">The sequence shown here is derived from an EMBL/GenBank/DDBJ whole genome shotgun (WGS) entry which is preliminary data.</text>
</comment>
<reference evidence="5 6" key="1">
    <citation type="journal article" date="2018" name="Front. Microbiol.">
        <title>Prospects for Fungal Bioremediation of Acidic Radioactive Waste Sites: Characterization and Genome Sequence of Rhodotorula taiwanensis MD1149.</title>
        <authorList>
            <person name="Tkavc R."/>
            <person name="Matrosova V.Y."/>
            <person name="Grichenko O.E."/>
            <person name="Gostincar C."/>
            <person name="Volpe R.P."/>
            <person name="Klimenkova P."/>
            <person name="Gaidamakova E.K."/>
            <person name="Zhou C.E."/>
            <person name="Stewart B.J."/>
            <person name="Lyman M.G."/>
            <person name="Malfatti S.A."/>
            <person name="Rubinfeld B."/>
            <person name="Courtot M."/>
            <person name="Singh J."/>
            <person name="Dalgard C.L."/>
            <person name="Hamilton T."/>
            <person name="Frey K.G."/>
            <person name="Gunde-Cimerman N."/>
            <person name="Dugan L."/>
            <person name="Daly M.J."/>
        </authorList>
    </citation>
    <scope>NUCLEOTIDE SEQUENCE [LARGE SCALE GENOMIC DNA]</scope>
    <source>
        <strain evidence="5 6">MD1149</strain>
    </source>
</reference>
<dbReference type="GO" id="GO:0052689">
    <property type="term" value="F:carboxylic ester hydrolase activity"/>
    <property type="evidence" value="ECO:0007669"/>
    <property type="project" value="TreeGrafter"/>
</dbReference>
<dbReference type="InterPro" id="IPR029058">
    <property type="entry name" value="AB_hydrolase_fold"/>
</dbReference>
<dbReference type="InterPro" id="IPR002018">
    <property type="entry name" value="CarbesteraseB"/>
</dbReference>
<dbReference type="SUPFAM" id="SSF53474">
    <property type="entry name" value="alpha/beta-Hydrolases"/>
    <property type="match status" value="1"/>
</dbReference>
<evidence type="ECO:0000256" key="1">
    <source>
        <dbReference type="ARBA" id="ARBA00005964"/>
    </source>
</evidence>
<name>A0A2S5BBM0_9BASI</name>
<proteinExistence type="inferred from homology"/>
<evidence type="ECO:0000313" key="6">
    <source>
        <dbReference type="Proteomes" id="UP000237144"/>
    </source>
</evidence>
<feature type="chain" id="PRO_5015368572" description="Carboxylic ester hydrolase" evidence="3">
    <location>
        <begin position="23"/>
        <end position="550"/>
    </location>
</feature>
<evidence type="ECO:0000256" key="2">
    <source>
        <dbReference type="ARBA" id="ARBA00022801"/>
    </source>
</evidence>